<dbReference type="EMBL" id="ML208725">
    <property type="protein sequence ID" value="TFK60849.1"/>
    <property type="molecule type" value="Genomic_DNA"/>
</dbReference>
<evidence type="ECO:0000313" key="2">
    <source>
        <dbReference type="Proteomes" id="UP000308600"/>
    </source>
</evidence>
<keyword evidence="2" id="KW-1185">Reference proteome</keyword>
<dbReference type="Proteomes" id="UP000308600">
    <property type="component" value="Unassembled WGS sequence"/>
</dbReference>
<protein>
    <submittedName>
        <fullName evidence="1">Uncharacterized protein</fullName>
    </submittedName>
</protein>
<proteinExistence type="predicted"/>
<reference evidence="1 2" key="1">
    <citation type="journal article" date="2019" name="Nat. Ecol. Evol.">
        <title>Megaphylogeny resolves global patterns of mushroom evolution.</title>
        <authorList>
            <person name="Varga T."/>
            <person name="Krizsan K."/>
            <person name="Foldi C."/>
            <person name="Dima B."/>
            <person name="Sanchez-Garcia M."/>
            <person name="Sanchez-Ramirez S."/>
            <person name="Szollosi G.J."/>
            <person name="Szarkandi J.G."/>
            <person name="Papp V."/>
            <person name="Albert L."/>
            <person name="Andreopoulos W."/>
            <person name="Angelini C."/>
            <person name="Antonin V."/>
            <person name="Barry K.W."/>
            <person name="Bougher N.L."/>
            <person name="Buchanan P."/>
            <person name="Buyck B."/>
            <person name="Bense V."/>
            <person name="Catcheside P."/>
            <person name="Chovatia M."/>
            <person name="Cooper J."/>
            <person name="Damon W."/>
            <person name="Desjardin D."/>
            <person name="Finy P."/>
            <person name="Geml J."/>
            <person name="Haridas S."/>
            <person name="Hughes K."/>
            <person name="Justo A."/>
            <person name="Karasinski D."/>
            <person name="Kautmanova I."/>
            <person name="Kiss B."/>
            <person name="Kocsube S."/>
            <person name="Kotiranta H."/>
            <person name="LaButti K.M."/>
            <person name="Lechner B.E."/>
            <person name="Liimatainen K."/>
            <person name="Lipzen A."/>
            <person name="Lukacs Z."/>
            <person name="Mihaltcheva S."/>
            <person name="Morgado L.N."/>
            <person name="Niskanen T."/>
            <person name="Noordeloos M.E."/>
            <person name="Ohm R.A."/>
            <person name="Ortiz-Santana B."/>
            <person name="Ovrebo C."/>
            <person name="Racz N."/>
            <person name="Riley R."/>
            <person name="Savchenko A."/>
            <person name="Shiryaev A."/>
            <person name="Soop K."/>
            <person name="Spirin V."/>
            <person name="Szebenyi C."/>
            <person name="Tomsovsky M."/>
            <person name="Tulloss R.E."/>
            <person name="Uehling J."/>
            <person name="Grigoriev I.V."/>
            <person name="Vagvolgyi C."/>
            <person name="Papp T."/>
            <person name="Martin F.M."/>
            <person name="Miettinen O."/>
            <person name="Hibbett D.S."/>
            <person name="Nagy L.G."/>
        </authorList>
    </citation>
    <scope>NUCLEOTIDE SEQUENCE [LARGE SCALE GENOMIC DNA]</scope>
    <source>
        <strain evidence="1 2">NL-1719</strain>
    </source>
</reference>
<evidence type="ECO:0000313" key="1">
    <source>
        <dbReference type="EMBL" id="TFK60849.1"/>
    </source>
</evidence>
<name>A0ACD3A5C4_9AGAR</name>
<gene>
    <name evidence="1" type="ORF">BDN72DRAFT_864050</name>
</gene>
<sequence length="593" mass="65287">MPPTSNTKRSVSKRRRDGNDSDIEINDSVFQLPNKSTGDEAAKSQGTTTSGRPSRLVKPTPKARQLAEERGADKGSNAEGSTSSSTASRTKITPSLVLKALEAVRRANEGVSDDDLPSPSAVFSKGKTAVQSADEGGSDDDLPALTAVEERDGAKVVAFSRCRPSKKLASEVIELDDSDEDLHPRKITKGVVDLKSPKNKKTFEVDNKSELPDVSKSATKSVKGCEATPGSSMVDKMLKALGETGSSDDVDLDEIVSDEEDCDSDDDRFGPVTDEKYQHEALYEIYEELPRIAKLRQVVSYKIQPGDDVPTATLPMERVFRRIHQDNLACILEGLTFARYGRFVNPGRAKLGIYRVEVITKGNNKVSRAMLARCDEHPVFWMIAGVVDSHLVRSTTTFNKPVHGIKVAMFPQEARRDVSVWGRIFGFDDKIAPVDDEGYLSFFTRTEFVRSNDGPSSAPSSPSKGHRIFKTTYTPRAGGSSTQLGKAKSQDPKVYVFERYFEERVPVYNGIATDGRPFSFRNEDFDNLGNREMWTGNGGEIPVGSVVAIGYTLQTWGDRNQNLSPNLNSEVNDLHVYVYLILNKVLNAPRSQI</sequence>
<organism evidence="1 2">
    <name type="scientific">Pluteus cervinus</name>
    <dbReference type="NCBI Taxonomy" id="181527"/>
    <lineage>
        <taxon>Eukaryota</taxon>
        <taxon>Fungi</taxon>
        <taxon>Dikarya</taxon>
        <taxon>Basidiomycota</taxon>
        <taxon>Agaricomycotina</taxon>
        <taxon>Agaricomycetes</taxon>
        <taxon>Agaricomycetidae</taxon>
        <taxon>Agaricales</taxon>
        <taxon>Pluteineae</taxon>
        <taxon>Pluteaceae</taxon>
        <taxon>Pluteus</taxon>
    </lineage>
</organism>
<accession>A0ACD3A5C4</accession>